<keyword evidence="4" id="KW-0812">Transmembrane</keyword>
<feature type="signal peptide" evidence="5">
    <location>
        <begin position="1"/>
        <end position="23"/>
    </location>
</feature>
<comment type="catalytic activity">
    <reaction evidence="1">
        <text>ATP + protein L-histidine = ADP + protein N-phospho-L-histidine.</text>
        <dbReference type="EC" id="2.7.13.3"/>
    </reaction>
</comment>
<proteinExistence type="predicted"/>
<keyword evidence="9" id="KW-1185">Reference proteome</keyword>
<dbReference type="SUPFAM" id="SSF55785">
    <property type="entry name" value="PYP-like sensor domain (PAS domain)"/>
    <property type="match status" value="1"/>
</dbReference>
<keyword evidence="5" id="KW-0732">Signal</keyword>
<dbReference type="SUPFAM" id="SSF47384">
    <property type="entry name" value="Homodimeric domain of signal transducing histidine kinase"/>
    <property type="match status" value="1"/>
</dbReference>
<evidence type="ECO:0000259" key="7">
    <source>
        <dbReference type="PROSITE" id="PS50113"/>
    </source>
</evidence>
<dbReference type="InterPro" id="IPR036097">
    <property type="entry name" value="HisK_dim/P_sf"/>
</dbReference>
<dbReference type="EC" id="2.7.13.3" evidence="2"/>
<evidence type="ECO:0000256" key="3">
    <source>
        <dbReference type="ARBA" id="ARBA00022553"/>
    </source>
</evidence>
<sequence>MKFRYLSAFICSLILFVNFGVFAQTFKYNTNPKGIRLPIQNVLQVEQDTLGLIWMSTTRGVFYSDGIETFSLADSLNSEFDFQITIHKDEDGMIWLYNDRGVGNFLKGGYGSWENVEFTGIDSLVNLPRIKFTTRGKGNSKEYLLDVGSRFYYWLEGESPQRFSKDQAEFGFFTYLGGDSETPVFFFDRGTLILENGNLRKIEWDLKKVSSAPVISKKSPDTGEYYFLGADYLAKGPDQFSPEEILDQGLKQNFNFLDSYFGLEFSKGSVFYHINSDLYKLTYGSRRPIALDLEYTFRVFYLHDFLIDREGILWMATARGLANLNSLAFQNYDVVQSGLMSQEVTAIALVKGDEYLFGYNNGIQKISRYDIQDIYKDSEIGIIPNSRIVNFSREADEAIWFSSNIRGVGRYDIAANRIEVFSPPTDVQISSVNVYGDSLLITSPKAVYFASIHDRGPDLFKNSIQDELEELMNHRFYYLRKSGKLRDGRTIIMRASRIENTENLISTPNLLLADGYDFLELEDEILLGTESGLKLIKDGKVQDYLIEGEKIGRPVFSILHDSSGIIWLGTDDGIFKIENNEVQQFNQMNGLANNETNRGALVEGVDGRIMIGTLDGFSIFKPQEKFIANGTPKVFLRSFELEGKSIMGLEDVRSGSQQNSLELEYSAVGFNEEKDLWVHWRLKGFEESWQVLVEPKAKRFFYPRLPPGDYQFEIKASYAGEHFSPLVTSVEFTVLRPFYMRFWFLALVSLVMVAVGYFVKSFFDQGNKLGVLESTVSKKDKEKAVAEKQFKNVWDSSKDPMLLTVNGQKIIAANPTFARYVQTEATLLEGKELIEIFGDCDFLRKYQNEMLILPEEGKTLKLEFVWNGADVEMEIYSKKISSEGGDGETILSMFRDVTAERQIEKNLREAKEKAEEANRFKTSLLSNVSHEIRTPLNVILGGTEHVMMTRKDDTKLLDELDIILQSGERLLATITSILDMAKIEANKMEVVYTKVDFVEFISLVMKPFFAHAQRKGIQLKLDFKKKDIKGETDKRFLEMILNNLVGNSLKYTESGTVKVTVDSQDGSLLMKIEDEGVGMSTDFMPKIFQPFEQESTGNQRQFEGTGLGMAITKNLVDLLKGYINLQSAKNQGTRVIVEIPLSNS</sequence>
<evidence type="ECO:0000256" key="4">
    <source>
        <dbReference type="SAM" id="Phobius"/>
    </source>
</evidence>
<dbReference type="Gene3D" id="2.130.10.10">
    <property type="entry name" value="YVTN repeat-like/Quinoprotein amine dehydrogenase"/>
    <property type="match status" value="3"/>
</dbReference>
<dbReference type="PANTHER" id="PTHR43547:SF2">
    <property type="entry name" value="HYBRID SIGNAL TRANSDUCTION HISTIDINE KINASE C"/>
    <property type="match status" value="1"/>
</dbReference>
<evidence type="ECO:0000256" key="5">
    <source>
        <dbReference type="SAM" id="SignalP"/>
    </source>
</evidence>
<evidence type="ECO:0000313" key="8">
    <source>
        <dbReference type="EMBL" id="SHO65273.1"/>
    </source>
</evidence>
<accession>A0A1M7ZK54</accession>
<name>A0A1M7ZK54_9BACT</name>
<reference evidence="9" key="1">
    <citation type="submission" date="2016-12" db="EMBL/GenBank/DDBJ databases">
        <authorList>
            <person name="Varghese N."/>
            <person name="Submissions S."/>
        </authorList>
    </citation>
    <scope>NUCLEOTIDE SEQUENCE [LARGE SCALE GENOMIC DNA]</scope>
    <source>
        <strain evidence="9">DSM 25035</strain>
    </source>
</reference>
<dbReference type="InterPro" id="IPR036890">
    <property type="entry name" value="HATPase_C_sf"/>
</dbReference>
<dbReference type="PANTHER" id="PTHR43547">
    <property type="entry name" value="TWO-COMPONENT HISTIDINE KINASE"/>
    <property type="match status" value="1"/>
</dbReference>
<dbReference type="EMBL" id="FRXN01000007">
    <property type="protein sequence ID" value="SHO65273.1"/>
    <property type="molecule type" value="Genomic_DNA"/>
</dbReference>
<dbReference type="InterPro" id="IPR003594">
    <property type="entry name" value="HATPase_dom"/>
</dbReference>
<dbReference type="InterPro" id="IPR003661">
    <property type="entry name" value="HisK_dim/P_dom"/>
</dbReference>
<dbReference type="NCBIfam" id="TIGR00229">
    <property type="entry name" value="sensory_box"/>
    <property type="match status" value="1"/>
</dbReference>
<dbReference type="OrthoDB" id="9806995at2"/>
<dbReference type="InterPro" id="IPR000014">
    <property type="entry name" value="PAS"/>
</dbReference>
<dbReference type="InterPro" id="IPR035965">
    <property type="entry name" value="PAS-like_dom_sf"/>
</dbReference>
<dbReference type="Gene3D" id="2.60.40.10">
    <property type="entry name" value="Immunoglobulins"/>
    <property type="match status" value="1"/>
</dbReference>
<dbReference type="Pfam" id="PF02518">
    <property type="entry name" value="HATPase_c"/>
    <property type="match status" value="1"/>
</dbReference>
<protein>
    <recommendedName>
        <fullName evidence="2">histidine kinase</fullName>
        <ecNumber evidence="2">2.7.13.3</ecNumber>
    </recommendedName>
</protein>
<dbReference type="CDD" id="cd00082">
    <property type="entry name" value="HisKA"/>
    <property type="match status" value="1"/>
</dbReference>
<keyword evidence="4" id="KW-0472">Membrane</keyword>
<feature type="transmembrane region" description="Helical" evidence="4">
    <location>
        <begin position="738"/>
        <end position="759"/>
    </location>
</feature>
<dbReference type="Pfam" id="PF00512">
    <property type="entry name" value="HisKA"/>
    <property type="match status" value="1"/>
</dbReference>
<dbReference type="SMART" id="SM00388">
    <property type="entry name" value="HisKA"/>
    <property type="match status" value="1"/>
</dbReference>
<dbReference type="Gene3D" id="3.30.450.20">
    <property type="entry name" value="PAS domain"/>
    <property type="match status" value="1"/>
</dbReference>
<evidence type="ECO:0000259" key="6">
    <source>
        <dbReference type="PROSITE" id="PS50109"/>
    </source>
</evidence>
<keyword evidence="3" id="KW-0597">Phosphoprotein</keyword>
<gene>
    <name evidence="8" type="ORF">SAMN04488108_3953</name>
</gene>
<evidence type="ECO:0000256" key="2">
    <source>
        <dbReference type="ARBA" id="ARBA00012438"/>
    </source>
</evidence>
<dbReference type="Gene3D" id="3.30.565.10">
    <property type="entry name" value="Histidine kinase-like ATPase, C-terminal domain"/>
    <property type="match status" value="1"/>
</dbReference>
<dbReference type="GO" id="GO:0000155">
    <property type="term" value="F:phosphorelay sensor kinase activity"/>
    <property type="evidence" value="ECO:0007669"/>
    <property type="project" value="InterPro"/>
</dbReference>
<feature type="chain" id="PRO_5012748848" description="histidine kinase" evidence="5">
    <location>
        <begin position="24"/>
        <end position="1144"/>
    </location>
</feature>
<feature type="domain" description="PAC" evidence="7">
    <location>
        <begin position="853"/>
        <end position="909"/>
    </location>
</feature>
<dbReference type="InterPro" id="IPR015943">
    <property type="entry name" value="WD40/YVTN_repeat-like_dom_sf"/>
</dbReference>
<dbReference type="Proteomes" id="UP000184609">
    <property type="component" value="Unassembled WGS sequence"/>
</dbReference>
<dbReference type="AlphaFoldDB" id="A0A1M7ZK54"/>
<dbReference type="RefSeq" id="WP_073573556.1">
    <property type="nucleotide sequence ID" value="NZ_FRXN01000007.1"/>
</dbReference>
<keyword evidence="4" id="KW-1133">Transmembrane helix</keyword>
<organism evidence="8 9">
    <name type="scientific">Algoriphagus zhangzhouensis</name>
    <dbReference type="NCBI Taxonomy" id="1073327"/>
    <lineage>
        <taxon>Bacteria</taxon>
        <taxon>Pseudomonadati</taxon>
        <taxon>Bacteroidota</taxon>
        <taxon>Cytophagia</taxon>
        <taxon>Cytophagales</taxon>
        <taxon>Cyclobacteriaceae</taxon>
        <taxon>Algoriphagus</taxon>
    </lineage>
</organism>
<dbReference type="PROSITE" id="PS50109">
    <property type="entry name" value="HIS_KIN"/>
    <property type="match status" value="1"/>
</dbReference>
<dbReference type="PRINTS" id="PR00344">
    <property type="entry name" value="BCTRLSENSOR"/>
</dbReference>
<dbReference type="SMART" id="SM00387">
    <property type="entry name" value="HATPase_c"/>
    <property type="match status" value="1"/>
</dbReference>
<feature type="domain" description="Histidine kinase" evidence="6">
    <location>
        <begin position="927"/>
        <end position="1143"/>
    </location>
</feature>
<dbReference type="InterPro" id="IPR013783">
    <property type="entry name" value="Ig-like_fold"/>
</dbReference>
<dbReference type="InterPro" id="IPR005467">
    <property type="entry name" value="His_kinase_dom"/>
</dbReference>
<dbReference type="STRING" id="1073327.SAMN04488108_3953"/>
<dbReference type="SUPFAM" id="SSF55874">
    <property type="entry name" value="ATPase domain of HSP90 chaperone/DNA topoisomerase II/histidine kinase"/>
    <property type="match status" value="1"/>
</dbReference>
<dbReference type="Gene3D" id="1.10.287.130">
    <property type="match status" value="1"/>
</dbReference>
<dbReference type="InterPro" id="IPR004358">
    <property type="entry name" value="Sig_transdc_His_kin-like_C"/>
</dbReference>
<evidence type="ECO:0000256" key="1">
    <source>
        <dbReference type="ARBA" id="ARBA00000085"/>
    </source>
</evidence>
<dbReference type="InterPro" id="IPR000700">
    <property type="entry name" value="PAS-assoc_C"/>
</dbReference>
<evidence type="ECO:0000313" key="9">
    <source>
        <dbReference type="Proteomes" id="UP000184609"/>
    </source>
</evidence>
<dbReference type="PROSITE" id="PS50113">
    <property type="entry name" value="PAC"/>
    <property type="match status" value="1"/>
</dbReference>